<evidence type="ECO:0000256" key="1">
    <source>
        <dbReference type="ARBA" id="ARBA00004496"/>
    </source>
</evidence>
<comment type="similarity">
    <text evidence="2 10">Belongs to the class-II aminoacyl-tRNA synthetase family.</text>
</comment>
<dbReference type="PANTHER" id="PTHR30075">
    <property type="entry name" value="GLYCYL-TRNA SYNTHETASE"/>
    <property type="match status" value="1"/>
</dbReference>
<comment type="subunit">
    <text evidence="10">Tetramer of two alpha and two beta subunits.</text>
</comment>
<keyword evidence="3 10" id="KW-0963">Cytoplasm</keyword>
<evidence type="ECO:0000256" key="2">
    <source>
        <dbReference type="ARBA" id="ARBA00008226"/>
    </source>
</evidence>
<gene>
    <name evidence="10" type="primary">glyS</name>
    <name evidence="12" type="ORF">F6J89_03740</name>
</gene>
<protein>
    <recommendedName>
        <fullName evidence="10">Glycine--tRNA ligase beta subunit</fullName>
        <ecNumber evidence="10">6.1.1.14</ecNumber>
    </recommendedName>
    <alternativeName>
        <fullName evidence="10">Glycyl-tRNA synthetase beta subunit</fullName>
        <shortName evidence="10">GlyRS</shortName>
    </alternativeName>
</protein>
<keyword evidence="8 10" id="KW-0030">Aminoacyl-tRNA synthetase</keyword>
<keyword evidence="4 10" id="KW-0436">Ligase</keyword>
<dbReference type="GO" id="GO:0004814">
    <property type="term" value="F:arginine-tRNA ligase activity"/>
    <property type="evidence" value="ECO:0007669"/>
    <property type="project" value="InterPro"/>
</dbReference>
<dbReference type="InterPro" id="IPR006194">
    <property type="entry name" value="Gly-tRNA-synth_heterodimer"/>
</dbReference>
<dbReference type="EC" id="6.1.1.14" evidence="10"/>
<dbReference type="SUPFAM" id="SSF109604">
    <property type="entry name" value="HD-domain/PDEase-like"/>
    <property type="match status" value="1"/>
</dbReference>
<dbReference type="NCBIfam" id="TIGR00211">
    <property type="entry name" value="glyS"/>
    <property type="match status" value="1"/>
</dbReference>
<dbReference type="InterPro" id="IPR015944">
    <property type="entry name" value="Gly-tRNA-synth_bsu"/>
</dbReference>
<evidence type="ECO:0000256" key="5">
    <source>
        <dbReference type="ARBA" id="ARBA00022741"/>
    </source>
</evidence>
<name>A0A6B3NC56_9CYAN</name>
<evidence type="ECO:0000256" key="8">
    <source>
        <dbReference type="ARBA" id="ARBA00023146"/>
    </source>
</evidence>
<evidence type="ECO:0000256" key="6">
    <source>
        <dbReference type="ARBA" id="ARBA00022840"/>
    </source>
</evidence>
<evidence type="ECO:0000256" key="7">
    <source>
        <dbReference type="ARBA" id="ARBA00022917"/>
    </source>
</evidence>
<dbReference type="AlphaFoldDB" id="A0A6B3NC56"/>
<dbReference type="Pfam" id="PF02092">
    <property type="entry name" value="tRNA_synt_2f"/>
    <property type="match status" value="1"/>
</dbReference>
<dbReference type="GO" id="GO:0005524">
    <property type="term" value="F:ATP binding"/>
    <property type="evidence" value="ECO:0007669"/>
    <property type="project" value="UniProtKB-UniRule"/>
</dbReference>
<evidence type="ECO:0000256" key="4">
    <source>
        <dbReference type="ARBA" id="ARBA00022598"/>
    </source>
</evidence>
<comment type="catalytic activity">
    <reaction evidence="9 10">
        <text>tRNA(Gly) + glycine + ATP = glycyl-tRNA(Gly) + AMP + diphosphate</text>
        <dbReference type="Rhea" id="RHEA:16013"/>
        <dbReference type="Rhea" id="RHEA-COMP:9664"/>
        <dbReference type="Rhea" id="RHEA-COMP:9683"/>
        <dbReference type="ChEBI" id="CHEBI:30616"/>
        <dbReference type="ChEBI" id="CHEBI:33019"/>
        <dbReference type="ChEBI" id="CHEBI:57305"/>
        <dbReference type="ChEBI" id="CHEBI:78442"/>
        <dbReference type="ChEBI" id="CHEBI:78522"/>
        <dbReference type="ChEBI" id="CHEBI:456215"/>
        <dbReference type="EC" id="6.1.1.14"/>
    </reaction>
</comment>
<keyword evidence="5 10" id="KW-0547">Nucleotide-binding</keyword>
<dbReference type="InterPro" id="IPR008909">
    <property type="entry name" value="DALR_anticod-bd"/>
</dbReference>
<dbReference type="EMBL" id="JAAHFQ010000047">
    <property type="protein sequence ID" value="NER26748.1"/>
    <property type="molecule type" value="Genomic_DNA"/>
</dbReference>
<accession>A0A6B3NC56</accession>
<evidence type="ECO:0000256" key="9">
    <source>
        <dbReference type="ARBA" id="ARBA00047937"/>
    </source>
</evidence>
<dbReference type="PROSITE" id="PS50861">
    <property type="entry name" value="AA_TRNA_LIGASE_II_GLYAB"/>
    <property type="match status" value="1"/>
</dbReference>
<evidence type="ECO:0000259" key="11">
    <source>
        <dbReference type="Pfam" id="PF05746"/>
    </source>
</evidence>
<dbReference type="GO" id="GO:0006426">
    <property type="term" value="P:glycyl-tRNA aminoacylation"/>
    <property type="evidence" value="ECO:0007669"/>
    <property type="project" value="UniProtKB-UniRule"/>
</dbReference>
<dbReference type="GO" id="GO:0005829">
    <property type="term" value="C:cytosol"/>
    <property type="evidence" value="ECO:0007669"/>
    <property type="project" value="TreeGrafter"/>
</dbReference>
<dbReference type="GO" id="GO:0004820">
    <property type="term" value="F:glycine-tRNA ligase activity"/>
    <property type="evidence" value="ECO:0007669"/>
    <property type="project" value="UniProtKB-UniRule"/>
</dbReference>
<sequence>MPEFLLEVGTEELPADFVDSAISQWLSRIPQTLDEQLLTPEALAVYGTPRRLAVLIKGLPQRQPDREEEIKGPPAKAAFKEGKPTKAAAGFARKQGVELDALEVRDTDKGEFVFVVKQISGRPCTEILTELIPQWIFRLEGRRFMRWGDGDLRFPRPIRWLVALLNDAVLPVELINGSEIIKSDRNSCGHRILHPEPVTIPQASDYLDYLRHAHVEVSPDERRRQIQEQVTAAAKKLHGHVPIYSDLLQEVTNLVEYPIAVVGKFDPEFLNLPVEVVETVMITHQRYFPVFKNDQASELIPYFITIANGDSTKSEIISTGNERVIKARLADGQFFYQADLKSSLESYLPELEKVTLQEDLGSVRQKIVRVEKIAAQIAQQLALPDTARTDILRAALLCKADLVTQMVYEFPELQGVMGQKYAAASGESEAVAEAIFEHYLPRGANDALPQTLAGQVVGLADRLDTLVSIFGLSMLPTGSSDPFALRRAANAVVNITWDADLQINLNQLLQDLAVDFVETFARNDSTSLAQSLEEFFLQRIRTLLQEEREIDYDLVNAILGENDPEYQQRALIDLLDTRDRALFLQSIRDNGTLDEIYETVNRSTRLAAQGNLDTAQLEPTALVSTELFQKSSEQAFYDALVKLVPKTQASREERDYQKLVAAISEIAPTVSEFFDGADSVLVMDPEPAIRRNRLNLLGLLRNHARVLGDFGLIVKS</sequence>
<feature type="domain" description="DALR anticodon binding" evidence="11">
    <location>
        <begin position="609"/>
        <end position="702"/>
    </location>
</feature>
<dbReference type="GO" id="GO:0006420">
    <property type="term" value="P:arginyl-tRNA aminoacylation"/>
    <property type="evidence" value="ECO:0007669"/>
    <property type="project" value="InterPro"/>
</dbReference>
<comment type="subcellular location">
    <subcellularLocation>
        <location evidence="1 10">Cytoplasm</location>
    </subcellularLocation>
</comment>
<keyword evidence="6 10" id="KW-0067">ATP-binding</keyword>
<comment type="caution">
    <text evidence="12">The sequence shown here is derived from an EMBL/GenBank/DDBJ whole genome shotgun (WGS) entry which is preliminary data.</text>
</comment>
<evidence type="ECO:0000313" key="12">
    <source>
        <dbReference type="EMBL" id="NER26748.1"/>
    </source>
</evidence>
<proteinExistence type="inferred from homology"/>
<dbReference type="PRINTS" id="PR01045">
    <property type="entry name" value="TRNASYNTHGB"/>
</dbReference>
<organism evidence="12">
    <name type="scientific">Symploca sp. SIO1C4</name>
    <dbReference type="NCBI Taxonomy" id="2607765"/>
    <lineage>
        <taxon>Bacteria</taxon>
        <taxon>Bacillati</taxon>
        <taxon>Cyanobacteriota</taxon>
        <taxon>Cyanophyceae</taxon>
        <taxon>Coleofasciculales</taxon>
        <taxon>Coleofasciculaceae</taxon>
        <taxon>Symploca</taxon>
    </lineage>
</organism>
<dbReference type="PANTHER" id="PTHR30075:SF2">
    <property type="entry name" value="GLYCINE--TRNA LIGASE, CHLOROPLASTIC_MITOCHONDRIAL 2"/>
    <property type="match status" value="1"/>
</dbReference>
<reference evidence="12" key="1">
    <citation type="submission" date="2019-11" db="EMBL/GenBank/DDBJ databases">
        <title>Genomic insights into an expanded diversity of filamentous marine cyanobacteria reveals the extraordinary biosynthetic potential of Moorea and Okeania.</title>
        <authorList>
            <person name="Ferreira Leao T."/>
            <person name="Wang M."/>
            <person name="Moss N."/>
            <person name="Da Silva R."/>
            <person name="Sanders J."/>
            <person name="Nurk S."/>
            <person name="Gurevich A."/>
            <person name="Humphrey G."/>
            <person name="Reher R."/>
            <person name="Zhu Q."/>
            <person name="Belda-Ferre P."/>
            <person name="Glukhov E."/>
            <person name="Rex R."/>
            <person name="Dorrestein P.C."/>
            <person name="Knight R."/>
            <person name="Pevzner P."/>
            <person name="Gerwick W.H."/>
            <person name="Gerwick L."/>
        </authorList>
    </citation>
    <scope>NUCLEOTIDE SEQUENCE</scope>
    <source>
        <strain evidence="12">SIO1C4</strain>
    </source>
</reference>
<dbReference type="HAMAP" id="MF_00255">
    <property type="entry name" value="Gly_tRNA_synth_beta"/>
    <property type="match status" value="1"/>
</dbReference>
<evidence type="ECO:0000256" key="10">
    <source>
        <dbReference type="HAMAP-Rule" id="MF_00255"/>
    </source>
</evidence>
<keyword evidence="7 10" id="KW-0648">Protein biosynthesis</keyword>
<dbReference type="Pfam" id="PF05746">
    <property type="entry name" value="DALR_1"/>
    <property type="match status" value="1"/>
</dbReference>
<evidence type="ECO:0000256" key="3">
    <source>
        <dbReference type="ARBA" id="ARBA00022490"/>
    </source>
</evidence>